<dbReference type="Proteomes" id="UP000193467">
    <property type="component" value="Unassembled WGS sequence"/>
</dbReference>
<evidence type="ECO:0000313" key="5">
    <source>
        <dbReference type="EMBL" id="ORY89813.1"/>
    </source>
</evidence>
<keyword evidence="6" id="KW-1185">Reference proteome</keyword>
<feature type="domain" description="Zn(2)-C6 fungal-type" evidence="4">
    <location>
        <begin position="51"/>
        <end position="78"/>
    </location>
</feature>
<dbReference type="PROSITE" id="PS00463">
    <property type="entry name" value="ZN2_CY6_FUNGAL_1"/>
    <property type="match status" value="1"/>
</dbReference>
<feature type="compositionally biased region" description="Basic residues" evidence="3">
    <location>
        <begin position="87"/>
        <end position="98"/>
    </location>
</feature>
<evidence type="ECO:0000259" key="4">
    <source>
        <dbReference type="PROSITE" id="PS50048"/>
    </source>
</evidence>
<dbReference type="InterPro" id="IPR001138">
    <property type="entry name" value="Zn2Cys6_DnaBD"/>
</dbReference>
<protein>
    <submittedName>
        <fullName evidence="5">Fungal-specific transcription factor domain-domain-containing protein</fullName>
    </submittedName>
</protein>
<feature type="compositionally biased region" description="Basic and acidic residues" evidence="3">
    <location>
        <begin position="99"/>
        <end position="112"/>
    </location>
</feature>
<dbReference type="STRING" id="106004.A0A1Y2G011"/>
<evidence type="ECO:0000256" key="1">
    <source>
        <dbReference type="ARBA" id="ARBA00022723"/>
    </source>
</evidence>
<feature type="region of interest" description="Disordered" evidence="3">
    <location>
        <begin position="261"/>
        <end position="283"/>
    </location>
</feature>
<feature type="compositionally biased region" description="Polar residues" evidence="3">
    <location>
        <begin position="556"/>
        <end position="567"/>
    </location>
</feature>
<dbReference type="InterPro" id="IPR036864">
    <property type="entry name" value="Zn2-C6_fun-type_DNA-bd_sf"/>
</dbReference>
<feature type="region of interest" description="Disordered" evidence="3">
    <location>
        <begin position="1"/>
        <end position="48"/>
    </location>
</feature>
<dbReference type="AlphaFoldDB" id="A0A1Y2G011"/>
<dbReference type="PROSITE" id="PS50048">
    <property type="entry name" value="ZN2_CY6_FUNGAL_2"/>
    <property type="match status" value="1"/>
</dbReference>
<keyword evidence="2" id="KW-0539">Nucleus</keyword>
<comment type="caution">
    <text evidence="5">The sequence shown here is derived from an EMBL/GenBank/DDBJ whole genome shotgun (WGS) entry which is preliminary data.</text>
</comment>
<dbReference type="Pfam" id="PF00172">
    <property type="entry name" value="Zn_clus"/>
    <property type="match status" value="1"/>
</dbReference>
<dbReference type="SUPFAM" id="SSF57701">
    <property type="entry name" value="Zn2/Cys6 DNA-binding domain"/>
    <property type="match status" value="1"/>
</dbReference>
<dbReference type="InParanoid" id="A0A1Y2G011"/>
<dbReference type="GO" id="GO:0000981">
    <property type="term" value="F:DNA-binding transcription factor activity, RNA polymerase II-specific"/>
    <property type="evidence" value="ECO:0007669"/>
    <property type="project" value="InterPro"/>
</dbReference>
<dbReference type="SMART" id="SM00906">
    <property type="entry name" value="Fungal_trans"/>
    <property type="match status" value="1"/>
</dbReference>
<dbReference type="CDD" id="cd12148">
    <property type="entry name" value="fungal_TF_MHR"/>
    <property type="match status" value="1"/>
</dbReference>
<feature type="region of interest" description="Disordered" evidence="3">
    <location>
        <begin position="556"/>
        <end position="583"/>
    </location>
</feature>
<dbReference type="PANTHER" id="PTHR47783">
    <property type="entry name" value="ZN(II)2CYS6 TRANSCRIPTION FACTOR (EUROFUNG)-RELATED"/>
    <property type="match status" value="1"/>
</dbReference>
<organism evidence="5 6">
    <name type="scientific">Leucosporidium creatinivorum</name>
    <dbReference type="NCBI Taxonomy" id="106004"/>
    <lineage>
        <taxon>Eukaryota</taxon>
        <taxon>Fungi</taxon>
        <taxon>Dikarya</taxon>
        <taxon>Basidiomycota</taxon>
        <taxon>Pucciniomycotina</taxon>
        <taxon>Microbotryomycetes</taxon>
        <taxon>Leucosporidiales</taxon>
        <taxon>Leucosporidium</taxon>
    </lineage>
</organism>
<evidence type="ECO:0000313" key="6">
    <source>
        <dbReference type="Proteomes" id="UP000193467"/>
    </source>
</evidence>
<reference evidence="5 6" key="1">
    <citation type="submission" date="2016-07" db="EMBL/GenBank/DDBJ databases">
        <title>Pervasive Adenine N6-methylation of Active Genes in Fungi.</title>
        <authorList>
            <consortium name="DOE Joint Genome Institute"/>
            <person name="Mondo S.J."/>
            <person name="Dannebaum R.O."/>
            <person name="Kuo R.C."/>
            <person name="Labutti K."/>
            <person name="Haridas S."/>
            <person name="Kuo A."/>
            <person name="Salamov A."/>
            <person name="Ahrendt S.R."/>
            <person name="Lipzen A."/>
            <person name="Sullivan W."/>
            <person name="Andreopoulos W.B."/>
            <person name="Clum A."/>
            <person name="Lindquist E."/>
            <person name="Daum C."/>
            <person name="Ramamoorthy G.K."/>
            <person name="Gryganskyi A."/>
            <person name="Culley D."/>
            <person name="Magnuson J.K."/>
            <person name="James T.Y."/>
            <person name="O'Malley M.A."/>
            <person name="Stajich J.E."/>
            <person name="Spatafora J.W."/>
            <person name="Visel A."/>
            <person name="Grigoriev I.V."/>
        </authorList>
    </citation>
    <scope>NUCLEOTIDE SEQUENCE [LARGE SCALE GENOMIC DNA]</scope>
    <source>
        <strain evidence="5 6">62-1032</strain>
    </source>
</reference>
<feature type="compositionally biased region" description="Low complexity" evidence="3">
    <location>
        <begin position="1"/>
        <end position="18"/>
    </location>
</feature>
<feature type="compositionally biased region" description="Low complexity" evidence="3">
    <location>
        <begin position="198"/>
        <end position="210"/>
    </location>
</feature>
<gene>
    <name evidence="5" type="ORF">BCR35DRAFT_159494</name>
</gene>
<dbReference type="InterPro" id="IPR007219">
    <property type="entry name" value="XnlR_reg_dom"/>
</dbReference>
<proteinExistence type="predicted"/>
<dbReference type="OrthoDB" id="2428527at2759"/>
<feature type="compositionally biased region" description="Polar residues" evidence="3">
    <location>
        <begin position="263"/>
        <end position="274"/>
    </location>
</feature>
<evidence type="ECO:0000256" key="2">
    <source>
        <dbReference type="ARBA" id="ARBA00023242"/>
    </source>
</evidence>
<dbReference type="SMART" id="SM00066">
    <property type="entry name" value="GAL4"/>
    <property type="match status" value="1"/>
</dbReference>
<feature type="compositionally biased region" description="Pro residues" evidence="3">
    <location>
        <begin position="211"/>
        <end position="225"/>
    </location>
</feature>
<name>A0A1Y2G011_9BASI</name>
<feature type="region of interest" description="Disordered" evidence="3">
    <location>
        <begin position="63"/>
        <end position="128"/>
    </location>
</feature>
<evidence type="ECO:0000256" key="3">
    <source>
        <dbReference type="SAM" id="MobiDB-lite"/>
    </source>
</evidence>
<accession>A0A1Y2G011</accession>
<dbReference type="GO" id="GO:0003677">
    <property type="term" value="F:DNA binding"/>
    <property type="evidence" value="ECO:0007669"/>
    <property type="project" value="InterPro"/>
</dbReference>
<sequence length="816" mass="88156">MASTSTAPASAGTPSESSFAAQHTPEDPTPPPTGPGASALVKEKKRRSSLACSRCRIRKGKCDARFPCGSCRAAGVVCDPPDPSKDGRKRARDRTRKKPVQEETVKEDESEHSAGLSITSSGPAFSPELFHYSQPAMPFFGSPAEQPQPQPPIVGPSSSLPMLANLAASPPNNHLAPFAQSSFGAAEAAAGLETLANGSTLMAGPSGMAPAPRPPPPPPPPPAPMPTTDAVPRLQYYRPFGPTAIQPGLEQINISIAAPPTFSRAQSPTGGASSNPPPAQDFMQAFADPQYSSPHNQHENQVPSFSFFPPSRVDRFFEEGADVPRQEIQEMLFDLFFKHMGSHFPFLSLRYLQQLDSNDSPSKRVDGPMLINAVCALAARFSDNPLVRGPDSTRSPALFGVTFADKAKGMLVALLGFPSVATVQSLLLLAYFEFGLNSEGAFWMYSRMALAMAQDLGLHLDIRRQQVDPQTRASNRLTWWACVILDRTLALGTGRPTTIKEHEISVPPPTDEDIAIVAQDNPRPLLAATIASPFPAYVQMMRIYGELADITNNVTEPWGSPTMQSEPPSRGEPAEGVESTNLRLPAHQPTGLLSLNTLEDRITRIYSELPSDLSWNPSNFRQQYDAGFGPIYLHLHLWYHAILILLYRPPLVYPRTNAADLSLADRLAVVNNSSLAIGSILSGADFVDPMVYVASPFVNHCFFLASSAWIQDYRIRTGRNVLESSGTGDSNHPPSSNPSISILAQTALHSFNACQSALNRQAKHWLGVGWIGAIIDKQGAKASRSSIKTATEGLHTFVSGPEMVSRSRLCSAFRPS</sequence>
<keyword evidence="1" id="KW-0479">Metal-binding</keyword>
<dbReference type="Gene3D" id="4.10.240.10">
    <property type="entry name" value="Zn(2)-C6 fungal-type DNA-binding domain"/>
    <property type="match status" value="1"/>
</dbReference>
<dbReference type="Pfam" id="PF04082">
    <property type="entry name" value="Fungal_trans"/>
    <property type="match status" value="1"/>
</dbReference>
<dbReference type="GO" id="GO:0006351">
    <property type="term" value="P:DNA-templated transcription"/>
    <property type="evidence" value="ECO:0007669"/>
    <property type="project" value="InterPro"/>
</dbReference>
<dbReference type="PANTHER" id="PTHR47783:SF1">
    <property type="entry name" value="ZN(II)2CYS6 TRANSCRIPTION FACTOR (EUROFUNG)"/>
    <property type="match status" value="1"/>
</dbReference>
<dbReference type="CDD" id="cd00067">
    <property type="entry name" value="GAL4"/>
    <property type="match status" value="1"/>
</dbReference>
<dbReference type="EMBL" id="MCGR01000005">
    <property type="protein sequence ID" value="ORY89813.1"/>
    <property type="molecule type" value="Genomic_DNA"/>
</dbReference>
<dbReference type="GO" id="GO:0008270">
    <property type="term" value="F:zinc ion binding"/>
    <property type="evidence" value="ECO:0007669"/>
    <property type="project" value="InterPro"/>
</dbReference>
<feature type="region of interest" description="Disordered" evidence="3">
    <location>
        <begin position="198"/>
        <end position="229"/>
    </location>
</feature>